<dbReference type="EMBL" id="QZJW01000055">
    <property type="protein sequence ID" value="RJO60002.1"/>
    <property type="molecule type" value="Genomic_DNA"/>
</dbReference>
<keyword evidence="3" id="KW-0812">Transmembrane</keyword>
<dbReference type="InterPro" id="IPR012338">
    <property type="entry name" value="Beta-lactam/transpept-like"/>
</dbReference>
<evidence type="ECO:0000259" key="5">
    <source>
        <dbReference type="Pfam" id="PF03717"/>
    </source>
</evidence>
<dbReference type="InterPro" id="IPR005311">
    <property type="entry name" value="PBP_dimer"/>
</dbReference>
<dbReference type="InterPro" id="IPR036138">
    <property type="entry name" value="PBP_dimer_sf"/>
</dbReference>
<evidence type="ECO:0000313" key="6">
    <source>
        <dbReference type="EMBL" id="RJO60002.1"/>
    </source>
</evidence>
<evidence type="ECO:0000256" key="1">
    <source>
        <dbReference type="ARBA" id="ARBA00004370"/>
    </source>
</evidence>
<dbReference type="Pfam" id="PF00905">
    <property type="entry name" value="Transpeptidase"/>
    <property type="match status" value="1"/>
</dbReference>
<dbReference type="InterPro" id="IPR050515">
    <property type="entry name" value="Beta-lactam/transpept"/>
</dbReference>
<evidence type="ECO:0000259" key="4">
    <source>
        <dbReference type="Pfam" id="PF00905"/>
    </source>
</evidence>
<dbReference type="SUPFAM" id="SSF56519">
    <property type="entry name" value="Penicillin binding protein dimerisation domain"/>
    <property type="match status" value="1"/>
</dbReference>
<dbReference type="Gene3D" id="3.90.1310.10">
    <property type="entry name" value="Penicillin-binding protein 2a (Domain 2)"/>
    <property type="match status" value="1"/>
</dbReference>
<reference evidence="6 7" key="1">
    <citation type="journal article" date="2017" name="ISME J.">
        <title>Energy and carbon metabolisms in a deep terrestrial subsurface fluid microbial community.</title>
        <authorList>
            <person name="Momper L."/>
            <person name="Jungbluth S.P."/>
            <person name="Lee M.D."/>
            <person name="Amend J.P."/>
        </authorList>
    </citation>
    <scope>NUCLEOTIDE SEQUENCE [LARGE SCALE GENOMIC DNA]</scope>
    <source>
        <strain evidence="6">SURF_29</strain>
    </source>
</reference>
<sequence length="575" mass="63431">MISHNDIQLQKRRTKYLFAVIIFISVLVILRLFQLQVLEYSKYAEAAKNQHWSENEVQPKRGNIYVRDMGGELYPLATNIKLYKAFVDLANSENQDKTAENLSVTLNIPKEEIVDKFNKSTSKRYIPIKRKLTEEESEAIKNLKDKAIGLEPEYWRVYPEKDLASQTLGYVDGDGNGTGGLEQYFNQELKGTPGLYKAESDSLGNKILTGRDVSVPAKDGEDVVLTINRDIQAHAELVLKEAVKKHHAKKGSVIVMDPKTGAIIAMANAPTYDPNNFTEVKDYSLFKNSCISDLYEPGSIFKVLTMAAALDSGKIEPDTKFKDTGSVSLGGFTIRNSDLKAHGEVTMTQVLEQSLNTGTTHVQRLMGEELFYEYLVKFGLGEATGIEAPDGTEGQGMVYKPEDVNEHTYATMSFGQSISTTPLQMIMGFSVVANNGKLMKPHLTEARLKDGQKLEEYKPEEIRQVISSEAAQKLTQMMVSVVERGHGGQAKVKGYKVAGKTGTAQVPDPKGGYASGKNIGSFIGFAPADSPRFVVLAKIDEPKGVSWAESTAAPVVGEVLQNLLNYYQVPSTEKQ</sequence>
<comment type="caution">
    <text evidence="6">The sequence shown here is derived from an EMBL/GenBank/DDBJ whole genome shotgun (WGS) entry which is preliminary data.</text>
</comment>
<evidence type="ECO:0000256" key="2">
    <source>
        <dbReference type="ARBA" id="ARBA00023136"/>
    </source>
</evidence>
<dbReference type="Pfam" id="PF03717">
    <property type="entry name" value="PBP_dimer"/>
    <property type="match status" value="1"/>
</dbReference>
<dbReference type="PANTHER" id="PTHR30627">
    <property type="entry name" value="PEPTIDOGLYCAN D,D-TRANSPEPTIDASE"/>
    <property type="match status" value="1"/>
</dbReference>
<evidence type="ECO:0000256" key="3">
    <source>
        <dbReference type="SAM" id="Phobius"/>
    </source>
</evidence>
<dbReference type="Gene3D" id="3.40.710.10">
    <property type="entry name" value="DD-peptidase/beta-lactamase superfamily"/>
    <property type="match status" value="1"/>
</dbReference>
<evidence type="ECO:0000313" key="7">
    <source>
        <dbReference type="Proteomes" id="UP000285655"/>
    </source>
</evidence>
<protein>
    <submittedName>
        <fullName evidence="6">Penicillin-binding protein 2</fullName>
    </submittedName>
</protein>
<dbReference type="GO" id="GO:0005886">
    <property type="term" value="C:plasma membrane"/>
    <property type="evidence" value="ECO:0007669"/>
    <property type="project" value="TreeGrafter"/>
</dbReference>
<accession>A0A419DAB7</accession>
<dbReference type="Gene3D" id="3.30.450.330">
    <property type="match status" value="1"/>
</dbReference>
<organism evidence="6 7">
    <name type="scientific">candidate division WS5 bacterium</name>
    <dbReference type="NCBI Taxonomy" id="2093353"/>
    <lineage>
        <taxon>Bacteria</taxon>
        <taxon>candidate division WS5</taxon>
    </lineage>
</organism>
<dbReference type="Proteomes" id="UP000285655">
    <property type="component" value="Unassembled WGS sequence"/>
</dbReference>
<comment type="subcellular location">
    <subcellularLocation>
        <location evidence="1">Membrane</location>
    </subcellularLocation>
</comment>
<dbReference type="GO" id="GO:0008658">
    <property type="term" value="F:penicillin binding"/>
    <property type="evidence" value="ECO:0007669"/>
    <property type="project" value="InterPro"/>
</dbReference>
<feature type="transmembrane region" description="Helical" evidence="3">
    <location>
        <begin position="16"/>
        <end position="33"/>
    </location>
</feature>
<keyword evidence="2 3" id="KW-0472">Membrane</keyword>
<gene>
    <name evidence="6" type="ORF">C4544_06560</name>
</gene>
<dbReference type="PANTHER" id="PTHR30627:SF1">
    <property type="entry name" value="PEPTIDOGLYCAN D,D-TRANSPEPTIDASE FTSI"/>
    <property type="match status" value="1"/>
</dbReference>
<feature type="domain" description="Penicillin-binding protein transpeptidase" evidence="4">
    <location>
        <begin position="251"/>
        <end position="560"/>
    </location>
</feature>
<dbReference type="GO" id="GO:0071555">
    <property type="term" value="P:cell wall organization"/>
    <property type="evidence" value="ECO:0007669"/>
    <property type="project" value="TreeGrafter"/>
</dbReference>
<dbReference type="SUPFAM" id="SSF56601">
    <property type="entry name" value="beta-lactamase/transpeptidase-like"/>
    <property type="match status" value="1"/>
</dbReference>
<keyword evidence="3" id="KW-1133">Transmembrane helix</keyword>
<dbReference type="AlphaFoldDB" id="A0A419DAB7"/>
<feature type="domain" description="Penicillin-binding protein dimerisation" evidence="5">
    <location>
        <begin position="57"/>
        <end position="207"/>
    </location>
</feature>
<dbReference type="InterPro" id="IPR001460">
    <property type="entry name" value="PCN-bd_Tpept"/>
</dbReference>
<proteinExistence type="predicted"/>
<name>A0A419DAB7_9BACT</name>